<comment type="caution">
    <text evidence="7">The sequence shown here is derived from an EMBL/GenBank/DDBJ whole genome shotgun (WGS) entry which is preliminary data.</text>
</comment>
<reference evidence="7 8" key="1">
    <citation type="submission" date="2017-11" db="EMBL/GenBank/DDBJ databases">
        <title>Comparative genomic analysis of Holospora spp., intranuclear symbionts of paramecia.</title>
        <authorList>
            <person name="Garushyants S.K."/>
            <person name="Beliavskaya A."/>
            <person name="Malko D.B."/>
            <person name="Logacheva M.D."/>
            <person name="Rautian M.S."/>
            <person name="Gelfand M.S."/>
        </authorList>
    </citation>
    <scope>NUCLEOTIDE SEQUENCE [LARGE SCALE GENOMIC DNA]</scope>
    <source>
        <strain evidence="8">02AZ16</strain>
    </source>
</reference>
<protein>
    <submittedName>
        <fullName evidence="7">Muropeptide transporter</fullName>
    </submittedName>
</protein>
<keyword evidence="4 6" id="KW-1133">Transmembrane helix</keyword>
<evidence type="ECO:0000313" key="7">
    <source>
        <dbReference type="EMBL" id="PPE03690.1"/>
    </source>
</evidence>
<dbReference type="PANTHER" id="PTHR12778">
    <property type="entry name" value="SOLUTE CARRIER FAMILY 33 ACETYL-COA TRANSPORTER -RELATED"/>
    <property type="match status" value="1"/>
</dbReference>
<feature type="transmembrane region" description="Helical" evidence="6">
    <location>
        <begin position="344"/>
        <end position="368"/>
    </location>
</feature>
<keyword evidence="3 6" id="KW-0812">Transmembrane</keyword>
<evidence type="ECO:0000256" key="6">
    <source>
        <dbReference type="SAM" id="Phobius"/>
    </source>
</evidence>
<evidence type="ECO:0000256" key="3">
    <source>
        <dbReference type="ARBA" id="ARBA00022692"/>
    </source>
</evidence>
<dbReference type="InterPro" id="IPR004752">
    <property type="entry name" value="AmpG_permease/AT-1"/>
</dbReference>
<comment type="subcellular location">
    <subcellularLocation>
        <location evidence="1">Membrane</location>
        <topology evidence="1">Multi-pass membrane protein</topology>
    </subcellularLocation>
</comment>
<feature type="transmembrane region" description="Helical" evidence="6">
    <location>
        <begin position="181"/>
        <end position="200"/>
    </location>
</feature>
<evidence type="ECO:0000313" key="8">
    <source>
        <dbReference type="Proteomes" id="UP000239425"/>
    </source>
</evidence>
<dbReference type="PANTHER" id="PTHR12778:SF10">
    <property type="entry name" value="MAJOR FACILITATOR SUPERFAMILY DOMAIN-CONTAINING PROTEIN 3"/>
    <property type="match status" value="1"/>
</dbReference>
<organism evidence="7 8">
    <name type="scientific">Holospora curviuscula</name>
    <dbReference type="NCBI Taxonomy" id="1082868"/>
    <lineage>
        <taxon>Bacteria</taxon>
        <taxon>Pseudomonadati</taxon>
        <taxon>Pseudomonadota</taxon>
        <taxon>Alphaproteobacteria</taxon>
        <taxon>Holosporales</taxon>
        <taxon>Holosporaceae</taxon>
        <taxon>Holospora</taxon>
    </lineage>
</organism>
<feature type="transmembrane region" description="Helical" evidence="6">
    <location>
        <begin position="308"/>
        <end position="332"/>
    </location>
</feature>
<feature type="transmembrane region" description="Helical" evidence="6">
    <location>
        <begin position="388"/>
        <end position="410"/>
    </location>
</feature>
<dbReference type="GO" id="GO:0016020">
    <property type="term" value="C:membrane"/>
    <property type="evidence" value="ECO:0007669"/>
    <property type="project" value="UniProtKB-SubCell"/>
</dbReference>
<dbReference type="Gene3D" id="1.20.1250.20">
    <property type="entry name" value="MFS general substrate transporter like domains"/>
    <property type="match status" value="1"/>
</dbReference>
<dbReference type="Proteomes" id="UP000239425">
    <property type="component" value="Unassembled WGS sequence"/>
</dbReference>
<dbReference type="OrthoDB" id="9787815at2"/>
<evidence type="ECO:0000256" key="1">
    <source>
        <dbReference type="ARBA" id="ARBA00004141"/>
    </source>
</evidence>
<keyword evidence="2" id="KW-0813">Transport</keyword>
<sequence length="419" mass="47191">MLLKYIKSKNISRREIQGLLTLGLLGVLGGILNKVVRTWPRLWGNDLGLSIRTFDILALLGIGYSIKILWGPIFSLKLPKWIPFSPRRFWLSMHLIAFSILFTIVSFCTVFSGTTFFLCTALLFMLDGNYSMLVIACQKDTIFGSFRGLPESFCLNGYRAGMTMAVSGALFFSECAWSWPLLYHCLAGGCMVMALSILFLSGFNSLDLAPIQTFKGINYNFLSPIKELFQRPQIRKIFLVVMLYRVGDHLWTPNQELFFLHMGFSKQQYSMQDVWNFWGSSLGIFISGYCIQKFSVFRVMRWGLMGQMIVFSGLFVSSFGASFEVLSCLCILQRVLLNFSLTSIFAFQIMTVNLGQAVTQLSIFTALAHINSQLVSSCSGWLIMHFGWSGMILVSTLACVPALLCMLYVAKDNCFSSTP</sequence>
<dbReference type="EMBL" id="PHHC01000083">
    <property type="protein sequence ID" value="PPE03690.1"/>
    <property type="molecule type" value="Genomic_DNA"/>
</dbReference>
<proteinExistence type="predicted"/>
<name>A0A2S5R8R1_9PROT</name>
<evidence type="ECO:0000256" key="2">
    <source>
        <dbReference type="ARBA" id="ARBA00022448"/>
    </source>
</evidence>
<keyword evidence="5 6" id="KW-0472">Membrane</keyword>
<dbReference type="SUPFAM" id="SSF103473">
    <property type="entry name" value="MFS general substrate transporter"/>
    <property type="match status" value="1"/>
</dbReference>
<accession>A0A2S5R8R1</accession>
<dbReference type="InterPro" id="IPR036259">
    <property type="entry name" value="MFS_trans_sf"/>
</dbReference>
<evidence type="ECO:0000256" key="4">
    <source>
        <dbReference type="ARBA" id="ARBA00022989"/>
    </source>
</evidence>
<dbReference type="RefSeq" id="WP_104206849.1">
    <property type="nucleotide sequence ID" value="NZ_PHHC01000083.1"/>
</dbReference>
<feature type="transmembrane region" description="Helical" evidence="6">
    <location>
        <begin position="56"/>
        <end position="74"/>
    </location>
</feature>
<feature type="transmembrane region" description="Helical" evidence="6">
    <location>
        <begin position="274"/>
        <end position="296"/>
    </location>
</feature>
<gene>
    <name evidence="7" type="ORF">HCUR_00828</name>
</gene>
<keyword evidence="8" id="KW-1185">Reference proteome</keyword>
<feature type="transmembrane region" description="Helical" evidence="6">
    <location>
        <begin position="95"/>
        <end position="124"/>
    </location>
</feature>
<dbReference type="AlphaFoldDB" id="A0A2S5R8R1"/>
<evidence type="ECO:0000256" key="5">
    <source>
        <dbReference type="ARBA" id="ARBA00023136"/>
    </source>
</evidence>
<feature type="transmembrane region" description="Helical" evidence="6">
    <location>
        <begin position="16"/>
        <end position="36"/>
    </location>
</feature>